<evidence type="ECO:0000259" key="2">
    <source>
        <dbReference type="PROSITE" id="PS01148"/>
    </source>
</evidence>
<keyword evidence="3" id="KW-0808">Transferase</keyword>
<evidence type="ECO:0000313" key="4">
    <source>
        <dbReference type="Proteomes" id="UP000462760"/>
    </source>
</evidence>
<sequence length="73" mass="8382">MSKKIDCLGDFCPIPLLKAEQEYKKIKNGEKFTIITDLSCATSNIRSAFKDEKCIIEDEEEMPGIWKITIKKL</sequence>
<dbReference type="PANTHER" id="PTHR33279:SF6">
    <property type="entry name" value="SULFUR CARRIER PROTEIN YEDF-RELATED"/>
    <property type="match status" value="1"/>
</dbReference>
<accession>A0A844FFS6</accession>
<gene>
    <name evidence="3" type="ORF">FYJ27_03515</name>
</gene>
<dbReference type="CDD" id="cd00291">
    <property type="entry name" value="SirA_YedF_YeeD"/>
    <property type="match status" value="1"/>
</dbReference>
<dbReference type="Proteomes" id="UP000462760">
    <property type="component" value="Unassembled WGS sequence"/>
</dbReference>
<dbReference type="PANTHER" id="PTHR33279">
    <property type="entry name" value="SULFUR CARRIER PROTEIN YEDF-RELATED"/>
    <property type="match status" value="1"/>
</dbReference>
<evidence type="ECO:0000256" key="1">
    <source>
        <dbReference type="ARBA" id="ARBA00008984"/>
    </source>
</evidence>
<comment type="similarity">
    <text evidence="1">Belongs to the sulfur carrier protein TusA family.</text>
</comment>
<dbReference type="GO" id="GO:0016740">
    <property type="term" value="F:transferase activity"/>
    <property type="evidence" value="ECO:0007669"/>
    <property type="project" value="UniProtKB-KW"/>
</dbReference>
<dbReference type="PROSITE" id="PS01148">
    <property type="entry name" value="UPF0033"/>
    <property type="match status" value="1"/>
</dbReference>
<dbReference type="InterPro" id="IPR001455">
    <property type="entry name" value="TusA-like"/>
</dbReference>
<dbReference type="OrthoDB" id="9800872at2"/>
<reference evidence="3 4" key="1">
    <citation type="submission" date="2019-08" db="EMBL/GenBank/DDBJ databases">
        <title>In-depth cultivation of the pig gut microbiome towards novel bacterial diversity and tailored functional studies.</title>
        <authorList>
            <person name="Wylensek D."/>
            <person name="Hitch T.C.A."/>
            <person name="Clavel T."/>
        </authorList>
    </citation>
    <scope>NUCLEOTIDE SEQUENCE [LARGE SCALE GENOMIC DNA]</scope>
    <source>
        <strain evidence="3 4">Med78-601-WT-4W-RMD-3</strain>
    </source>
</reference>
<protein>
    <submittedName>
        <fullName evidence="3">Sulfurtransferase TusA family protein</fullName>
    </submittedName>
</protein>
<dbReference type="SUPFAM" id="SSF64307">
    <property type="entry name" value="SirA-like"/>
    <property type="match status" value="1"/>
</dbReference>
<proteinExistence type="inferred from homology"/>
<dbReference type="InterPro" id="IPR036868">
    <property type="entry name" value="TusA-like_sf"/>
</dbReference>
<dbReference type="AlphaFoldDB" id="A0A844FFS6"/>
<evidence type="ECO:0000313" key="3">
    <source>
        <dbReference type="EMBL" id="MSS42802.1"/>
    </source>
</evidence>
<dbReference type="Pfam" id="PF01206">
    <property type="entry name" value="TusA"/>
    <property type="match status" value="1"/>
</dbReference>
<comment type="caution">
    <text evidence="3">The sequence shown here is derived from an EMBL/GenBank/DDBJ whole genome shotgun (WGS) entry which is preliminary data.</text>
</comment>
<dbReference type="RefSeq" id="WP_154483234.1">
    <property type="nucleotide sequence ID" value="NZ_VULR01000003.1"/>
</dbReference>
<name>A0A844FFS6_9FIRM</name>
<organism evidence="3 4">
    <name type="scientific">Anaerosalibacter bizertensis</name>
    <dbReference type="NCBI Taxonomy" id="932217"/>
    <lineage>
        <taxon>Bacteria</taxon>
        <taxon>Bacillati</taxon>
        <taxon>Bacillota</taxon>
        <taxon>Tissierellia</taxon>
        <taxon>Tissierellales</taxon>
        <taxon>Sporanaerobacteraceae</taxon>
        <taxon>Anaerosalibacter</taxon>
    </lineage>
</organism>
<dbReference type="EMBL" id="VULR01000003">
    <property type="protein sequence ID" value="MSS42802.1"/>
    <property type="molecule type" value="Genomic_DNA"/>
</dbReference>
<feature type="domain" description="UPF0033" evidence="2">
    <location>
        <begin position="5"/>
        <end position="29"/>
    </location>
</feature>
<dbReference type="Gene3D" id="3.30.110.40">
    <property type="entry name" value="TusA-like domain"/>
    <property type="match status" value="1"/>
</dbReference>